<proteinExistence type="predicted"/>
<dbReference type="RefSeq" id="WP_133240327.1">
    <property type="nucleotide sequence ID" value="NZ_QDKM01000003.1"/>
</dbReference>
<evidence type="ECO:0000259" key="1">
    <source>
        <dbReference type="Pfam" id="PF05099"/>
    </source>
</evidence>
<dbReference type="InterPro" id="IPR007791">
    <property type="entry name" value="DjlA_N"/>
</dbReference>
<dbReference type="SUPFAM" id="SSF158682">
    <property type="entry name" value="TerB-like"/>
    <property type="match status" value="1"/>
</dbReference>
<keyword evidence="3" id="KW-1185">Reference proteome</keyword>
<comment type="caution">
    <text evidence="2">The sequence shown here is derived from an EMBL/GenBank/DDBJ whole genome shotgun (WGS) entry which is preliminary data.</text>
</comment>
<dbReference type="AlphaFoldDB" id="A0A2T8HU03"/>
<dbReference type="EMBL" id="QDKM01000003">
    <property type="protein sequence ID" value="PVH28911.1"/>
    <property type="molecule type" value="Genomic_DNA"/>
</dbReference>
<dbReference type="InterPro" id="IPR029024">
    <property type="entry name" value="TerB-like"/>
</dbReference>
<dbReference type="OrthoDB" id="5402150at2"/>
<sequence>MIDALKSLFRPQATARAEVPQDVAVAALLIEAARADGVYDAAEKQAVKRLLRDMFDLGDAQVDALHDQAAEAQQGAADMVRFTRVVKMALEEHERIAIIEALWRVVLVDHIRDPHENALMRHLAPLIAVSDYDSAEARRRVLAESGESDS</sequence>
<name>A0A2T8HU03_9RHOB</name>
<dbReference type="Pfam" id="PF05099">
    <property type="entry name" value="TerB"/>
    <property type="match status" value="1"/>
</dbReference>
<dbReference type="CDD" id="cd07313">
    <property type="entry name" value="terB_like_2"/>
    <property type="match status" value="1"/>
</dbReference>
<feature type="domain" description="Co-chaperone DjlA N-terminal" evidence="1">
    <location>
        <begin position="23"/>
        <end position="138"/>
    </location>
</feature>
<organism evidence="2 3">
    <name type="scientific">Pararhodobacter oceanensis</name>
    <dbReference type="NCBI Taxonomy" id="2172121"/>
    <lineage>
        <taxon>Bacteria</taxon>
        <taxon>Pseudomonadati</taxon>
        <taxon>Pseudomonadota</taxon>
        <taxon>Alphaproteobacteria</taxon>
        <taxon>Rhodobacterales</taxon>
        <taxon>Paracoccaceae</taxon>
        <taxon>Pararhodobacter</taxon>
    </lineage>
</organism>
<dbReference type="Proteomes" id="UP000245911">
    <property type="component" value="Unassembled WGS sequence"/>
</dbReference>
<gene>
    <name evidence="2" type="ORF">DDE20_07675</name>
</gene>
<dbReference type="Gene3D" id="1.10.3680.10">
    <property type="entry name" value="TerB-like"/>
    <property type="match status" value="1"/>
</dbReference>
<reference evidence="2 3" key="1">
    <citation type="submission" date="2018-04" db="EMBL/GenBank/DDBJ databases">
        <title>Pararhodobacter oceanense sp. nov., isolated from marine intertidal sediment.</title>
        <authorList>
            <person name="Wang X.-L."/>
            <person name="Du Z.-J."/>
        </authorList>
    </citation>
    <scope>NUCLEOTIDE SEQUENCE [LARGE SCALE GENOMIC DNA]</scope>
    <source>
        <strain evidence="2 3">AM505</strain>
    </source>
</reference>
<evidence type="ECO:0000313" key="3">
    <source>
        <dbReference type="Proteomes" id="UP000245911"/>
    </source>
</evidence>
<evidence type="ECO:0000313" key="2">
    <source>
        <dbReference type="EMBL" id="PVH28911.1"/>
    </source>
</evidence>
<accession>A0A2T8HU03</accession>
<protein>
    <recommendedName>
        <fullName evidence="1">Co-chaperone DjlA N-terminal domain-containing protein</fullName>
    </recommendedName>
</protein>